<evidence type="ECO:0000313" key="5">
    <source>
        <dbReference type="Proteomes" id="UP000248741"/>
    </source>
</evidence>
<keyword evidence="1" id="KW-0472">Membrane</keyword>
<reference evidence="4 5" key="1">
    <citation type="submission" date="2018-06" db="EMBL/GenBank/DDBJ databases">
        <authorList>
            <consortium name="Pathogen Informatics"/>
            <person name="Doyle S."/>
        </authorList>
    </citation>
    <scope>NUCLEOTIDE SEQUENCE [LARGE SCALE GENOMIC DNA]</scope>
    <source>
        <strain evidence="4 5">NCTC7908</strain>
    </source>
</reference>
<evidence type="ECO:0000313" key="4">
    <source>
        <dbReference type="EMBL" id="SQG53260.1"/>
    </source>
</evidence>
<evidence type="ECO:0000313" key="3">
    <source>
        <dbReference type="EMBL" id="GJJ43373.1"/>
    </source>
</evidence>
<dbReference type="Proteomes" id="UP001205910">
    <property type="component" value="Unassembled WGS sequence"/>
</dbReference>
<dbReference type="PANTHER" id="PTHR30336">
    <property type="entry name" value="INNER MEMBRANE PROTEIN, PROBABLE PERMEASE"/>
    <property type="match status" value="1"/>
</dbReference>
<dbReference type="InterPro" id="IPR003848">
    <property type="entry name" value="DUF218"/>
</dbReference>
<dbReference type="CDD" id="cd06259">
    <property type="entry name" value="YdcF-like"/>
    <property type="match status" value="1"/>
</dbReference>
<feature type="transmembrane region" description="Helical" evidence="1">
    <location>
        <begin position="6"/>
        <end position="23"/>
    </location>
</feature>
<keyword evidence="1" id="KW-0812">Transmembrane</keyword>
<feature type="transmembrane region" description="Helical" evidence="1">
    <location>
        <begin position="32"/>
        <end position="51"/>
    </location>
</feature>
<evidence type="ECO:0000313" key="6">
    <source>
        <dbReference type="Proteomes" id="UP001205910"/>
    </source>
</evidence>
<evidence type="ECO:0000259" key="2">
    <source>
        <dbReference type="Pfam" id="PF02698"/>
    </source>
</evidence>
<dbReference type="KEGG" id="cuq:Cul210931_2020"/>
<dbReference type="InterPro" id="IPR051599">
    <property type="entry name" value="Cell_Envelope_Assoc"/>
</dbReference>
<organism evidence="3 6">
    <name type="scientific">Corynebacterium ulcerans</name>
    <dbReference type="NCBI Taxonomy" id="65058"/>
    <lineage>
        <taxon>Bacteria</taxon>
        <taxon>Bacillati</taxon>
        <taxon>Actinomycetota</taxon>
        <taxon>Actinomycetes</taxon>
        <taxon>Mycobacteriales</taxon>
        <taxon>Corynebacteriaceae</taxon>
        <taxon>Corynebacterium</taxon>
    </lineage>
</organism>
<dbReference type="RefSeq" id="WP_014836839.1">
    <property type="nucleotide sequence ID" value="NZ_AP019662.1"/>
</dbReference>
<evidence type="ECO:0000256" key="1">
    <source>
        <dbReference type="SAM" id="Phobius"/>
    </source>
</evidence>
<dbReference type="EMBL" id="BQFK01000004">
    <property type="protein sequence ID" value="GJJ43373.1"/>
    <property type="molecule type" value="Genomic_DNA"/>
</dbReference>
<dbReference type="KEGG" id="cun:Cul210932_2076"/>
<feature type="transmembrane region" description="Helical" evidence="1">
    <location>
        <begin position="129"/>
        <end position="153"/>
    </location>
</feature>
<dbReference type="Proteomes" id="UP000248741">
    <property type="component" value="Chromosome 1"/>
</dbReference>
<name>A0ABD0BHB3_CORUL</name>
<dbReference type="AlphaFoldDB" id="A0ABD0BHB3"/>
<accession>A0ABD0BHB3</accession>
<feature type="transmembrane region" description="Helical" evidence="1">
    <location>
        <begin position="322"/>
        <end position="340"/>
    </location>
</feature>
<gene>
    <name evidence="3" type="ORF">CULCOIPH005_15620</name>
    <name evidence="4" type="ORF">NCTC7908_02137</name>
</gene>
<dbReference type="Pfam" id="PF02698">
    <property type="entry name" value="DUF218"/>
    <property type="match status" value="1"/>
</dbReference>
<dbReference type="Gene3D" id="3.40.50.620">
    <property type="entry name" value="HUPs"/>
    <property type="match status" value="1"/>
</dbReference>
<dbReference type="PANTHER" id="PTHR30336:SF4">
    <property type="entry name" value="ENVELOPE BIOGENESIS FACTOR ELYC"/>
    <property type="match status" value="1"/>
</dbReference>
<feature type="domain" description="DUF218" evidence="2">
    <location>
        <begin position="168"/>
        <end position="311"/>
    </location>
</feature>
<reference evidence="3 6" key="2">
    <citation type="submission" date="2021-11" db="EMBL/GenBank/DDBJ databases">
        <title>Whole genome sequences of diphtheriae toxin producing Corynebacterium ulcerans isolates from cats in Osaka, Japan.</title>
        <authorList>
            <person name="Umeda K."/>
            <person name="Hirai Y."/>
        </authorList>
    </citation>
    <scope>NUCLEOTIDE SEQUENCE [LARGE SCALE GENOMIC DNA]</scope>
    <source>
        <strain evidence="3 6">12109B-1</strain>
    </source>
</reference>
<keyword evidence="1" id="KW-1133">Transmembrane helix</keyword>
<proteinExistence type="predicted"/>
<feature type="transmembrane region" description="Helical" evidence="1">
    <location>
        <begin position="57"/>
        <end position="82"/>
    </location>
</feature>
<feature type="transmembrane region" description="Helical" evidence="1">
    <location>
        <begin position="94"/>
        <end position="117"/>
    </location>
</feature>
<dbReference type="EMBL" id="LS483400">
    <property type="protein sequence ID" value="SQG53260.1"/>
    <property type="molecule type" value="Genomic_DNA"/>
</dbReference>
<dbReference type="InterPro" id="IPR014729">
    <property type="entry name" value="Rossmann-like_a/b/a_fold"/>
</dbReference>
<sequence>MVLDIAYLVVGALLLGWAIYRLVEDRRRQHTGLILLVSIFLSWIAVANFIFELDPGWGIVAGFGVLVVIIGFVFGIALALLVNSYFLMKREGISLAHSLPLIAGLGTLLAYFFVFAGNPVFGSGSALSMFFWLAAWYIGVVGYVGFNLTAYTLQALIYGRWPRAPHYDAVVVLGSGIRGEEVTPLLASRLDRGIRLARDVGAKAFVCSGGQGEDEPIPEAEAMRRYVEERTSGEFVVYVEDRSTTTEENIRFSKAVVDSELGAAAEVAIVTSNYHAMRAGALAQRLGVAWSSYGAPTALYYVPTAFLREFVAFMVFNWKIHAALLGLFSVGMLLLGALALS</sequence>
<protein>
    <submittedName>
        <fullName evidence="4">DUF218 domain</fullName>
    </submittedName>
    <submittedName>
        <fullName evidence="3">Membrane protein</fullName>
    </submittedName>
</protein>